<feature type="region of interest" description="Disordered" evidence="1">
    <location>
        <begin position="1"/>
        <end position="36"/>
    </location>
</feature>
<reference evidence="2 3" key="1">
    <citation type="submission" date="2021-03" db="EMBL/GenBank/DDBJ databases">
        <title>Sequencing the genomes of 1000 actinobacteria strains.</title>
        <authorList>
            <person name="Klenk H.-P."/>
        </authorList>
    </citation>
    <scope>NUCLEOTIDE SEQUENCE [LARGE SCALE GENOMIC DNA]</scope>
    <source>
        <strain evidence="2 3">DSM 44580</strain>
    </source>
</reference>
<name>A0ABS5A992_9PSEU</name>
<gene>
    <name evidence="2" type="ORF">JOF53_002031</name>
</gene>
<keyword evidence="3" id="KW-1185">Reference proteome</keyword>
<evidence type="ECO:0000313" key="2">
    <source>
        <dbReference type="EMBL" id="MBP2473159.1"/>
    </source>
</evidence>
<protein>
    <submittedName>
        <fullName evidence="2">Uncharacterized protein</fullName>
    </submittedName>
</protein>
<proteinExistence type="predicted"/>
<dbReference type="Proteomes" id="UP001519363">
    <property type="component" value="Unassembled WGS sequence"/>
</dbReference>
<comment type="caution">
    <text evidence="2">The sequence shown here is derived from an EMBL/GenBank/DDBJ whole genome shotgun (WGS) entry which is preliminary data.</text>
</comment>
<feature type="compositionally biased region" description="Basic and acidic residues" evidence="1">
    <location>
        <begin position="1"/>
        <end position="29"/>
    </location>
</feature>
<accession>A0ABS5A992</accession>
<organism evidence="2 3">
    <name type="scientific">Crossiella equi</name>
    <dbReference type="NCBI Taxonomy" id="130796"/>
    <lineage>
        <taxon>Bacteria</taxon>
        <taxon>Bacillati</taxon>
        <taxon>Actinomycetota</taxon>
        <taxon>Actinomycetes</taxon>
        <taxon>Pseudonocardiales</taxon>
        <taxon>Pseudonocardiaceae</taxon>
        <taxon>Crossiella</taxon>
    </lineage>
</organism>
<dbReference type="EMBL" id="JAGIOO010000001">
    <property type="protein sequence ID" value="MBP2473159.1"/>
    <property type="molecule type" value="Genomic_DNA"/>
</dbReference>
<evidence type="ECO:0000256" key="1">
    <source>
        <dbReference type="SAM" id="MobiDB-lite"/>
    </source>
</evidence>
<dbReference type="RefSeq" id="WP_086781422.1">
    <property type="nucleotide sequence ID" value="NZ_JAGIOO010000001.1"/>
</dbReference>
<sequence length="98" mass="11328">MKADPRFADRGLRPSRAERDGEYTDKAGRTYDQMGDPDGVPHWNEQVFHNSIRKHLLKSVDFIVIDMNGYAAAHIASVRRYLDTLTPQELAKILRIRF</sequence>
<evidence type="ECO:0000313" key="3">
    <source>
        <dbReference type="Proteomes" id="UP001519363"/>
    </source>
</evidence>